<evidence type="ECO:0000313" key="5">
    <source>
        <dbReference type="Proteomes" id="UP000050430"/>
    </source>
</evidence>
<dbReference type="PANTHER" id="PTHR35303">
    <property type="entry name" value="OS02G0197800 PROTEIN"/>
    <property type="match status" value="1"/>
</dbReference>
<gene>
    <name evidence="4" type="ORF">ADM99_09680</name>
</gene>
<dbReference type="Gene3D" id="3.30.2020.30">
    <property type="match status" value="1"/>
</dbReference>
<evidence type="ECO:0000313" key="4">
    <source>
        <dbReference type="EMBL" id="KPL71717.1"/>
    </source>
</evidence>
<sequence>MSNLPKDITADKSKQELTVIWKDGHISRYPFTLLRAGCPCAVCRGGHEKMSQDPDPAVFDVLLPDSPAVHLRRADTVGTYALAFEWEDGHHEGIFSWDYLRALCPCDICRG</sequence>
<dbReference type="InterPro" id="IPR038492">
    <property type="entry name" value="GBBH-like_N_sf"/>
</dbReference>
<name>A0A0P6XAQ9_9CHLR</name>
<dbReference type="EMBL" id="LGCK01000010">
    <property type="protein sequence ID" value="KPL71717.1"/>
    <property type="molecule type" value="Genomic_DNA"/>
</dbReference>
<protein>
    <recommendedName>
        <fullName evidence="3">Gamma-butyrobetaine hydroxylase-like N-terminal domain-containing protein</fullName>
    </recommendedName>
</protein>
<comment type="caution">
    <text evidence="4">The sequence shown here is derived from an EMBL/GenBank/DDBJ whole genome shotgun (WGS) entry which is preliminary data.</text>
</comment>
<evidence type="ECO:0000256" key="2">
    <source>
        <dbReference type="ARBA" id="ARBA00023004"/>
    </source>
</evidence>
<dbReference type="RefSeq" id="WP_062420315.1">
    <property type="nucleotide sequence ID" value="NZ_BBYA01000001.1"/>
</dbReference>
<dbReference type="Pfam" id="PF06155">
    <property type="entry name" value="GBBH-like_N"/>
    <property type="match status" value="1"/>
</dbReference>
<evidence type="ECO:0000259" key="3">
    <source>
        <dbReference type="Pfam" id="PF06155"/>
    </source>
</evidence>
<keyword evidence="1" id="KW-0479">Metal-binding</keyword>
<dbReference type="OrthoDB" id="9794178at2"/>
<proteinExistence type="predicted"/>
<keyword evidence="5" id="KW-1185">Reference proteome</keyword>
<dbReference type="Proteomes" id="UP000050430">
    <property type="component" value="Unassembled WGS sequence"/>
</dbReference>
<feature type="domain" description="Gamma-butyrobetaine hydroxylase-like N-terminal" evidence="3">
    <location>
        <begin position="9"/>
        <end position="101"/>
    </location>
</feature>
<organism evidence="4 5">
    <name type="scientific">Leptolinea tardivitalis</name>
    <dbReference type="NCBI Taxonomy" id="229920"/>
    <lineage>
        <taxon>Bacteria</taxon>
        <taxon>Bacillati</taxon>
        <taxon>Chloroflexota</taxon>
        <taxon>Anaerolineae</taxon>
        <taxon>Anaerolineales</taxon>
        <taxon>Anaerolineaceae</taxon>
        <taxon>Leptolinea</taxon>
    </lineage>
</organism>
<evidence type="ECO:0000256" key="1">
    <source>
        <dbReference type="ARBA" id="ARBA00022723"/>
    </source>
</evidence>
<dbReference type="STRING" id="229920.ADM99_09680"/>
<dbReference type="GO" id="GO:0046872">
    <property type="term" value="F:metal ion binding"/>
    <property type="evidence" value="ECO:0007669"/>
    <property type="project" value="UniProtKB-KW"/>
</dbReference>
<keyword evidence="2" id="KW-0408">Iron</keyword>
<dbReference type="AlphaFoldDB" id="A0A0P6XAQ9"/>
<dbReference type="InterPro" id="IPR010376">
    <property type="entry name" value="GBBH-like_N"/>
</dbReference>
<reference evidence="4 5" key="1">
    <citation type="submission" date="2015-07" db="EMBL/GenBank/DDBJ databases">
        <title>Genome sequence of Leptolinea tardivitalis DSM 16556.</title>
        <authorList>
            <person name="Hemp J."/>
            <person name="Ward L.M."/>
            <person name="Pace L.A."/>
            <person name="Fischer W.W."/>
        </authorList>
    </citation>
    <scope>NUCLEOTIDE SEQUENCE [LARGE SCALE GENOMIC DNA]</scope>
    <source>
        <strain evidence="4 5">YMTK-2</strain>
    </source>
</reference>
<accession>A0A0P6XAQ9</accession>